<evidence type="ECO:0000313" key="3">
    <source>
        <dbReference type="Proteomes" id="UP000694383"/>
    </source>
</evidence>
<dbReference type="AlphaFoldDB" id="A0A8C7X1Q1"/>
<evidence type="ECO:0000259" key="1">
    <source>
        <dbReference type="PROSITE" id="PS50041"/>
    </source>
</evidence>
<dbReference type="InterPro" id="IPR050111">
    <property type="entry name" value="C-type_lectin/snaclec_domain"/>
</dbReference>
<accession>A0A8C7X1Q1</accession>
<dbReference type="GeneTree" id="ENSGT00940000172892"/>
<dbReference type="Proteomes" id="UP000694383">
    <property type="component" value="Unplaced"/>
</dbReference>
<proteinExistence type="predicted"/>
<dbReference type="Gene3D" id="3.10.100.10">
    <property type="entry name" value="Mannose-Binding Protein A, subunit A"/>
    <property type="match status" value="1"/>
</dbReference>
<reference evidence="2" key="2">
    <citation type="submission" date="2025-09" db="UniProtKB">
        <authorList>
            <consortium name="Ensembl"/>
        </authorList>
    </citation>
    <scope>IDENTIFICATION</scope>
</reference>
<dbReference type="Ensembl" id="ENSOSIT00000006774.1">
    <property type="protein sequence ID" value="ENSOSIP00000006324.1"/>
    <property type="gene ID" value="ENSOSIG00000004315.1"/>
</dbReference>
<dbReference type="InterPro" id="IPR016187">
    <property type="entry name" value="CTDL_fold"/>
</dbReference>
<sequence>MNNSHNQLQTKLSVVTIDHRRLQDDMMNLKIKTDNKKCPNGWMRFGCSCYLKSTFTTSWDKSRSDCQNKGSDLVIIHDEEEQGFITKLNPNGESWIGLEVGWSAQKEKYDWKWVDGSQLTEIFEKKEKMDLTEYNTAVYLNAEGKWKSLPKTSHKTFICEI</sequence>
<name>A0A8C7X1Q1_9TELE</name>
<dbReference type="InterPro" id="IPR016186">
    <property type="entry name" value="C-type_lectin-like/link_sf"/>
</dbReference>
<evidence type="ECO:0000313" key="2">
    <source>
        <dbReference type="Ensembl" id="ENSOSIP00000006324.1"/>
    </source>
</evidence>
<dbReference type="Pfam" id="PF00059">
    <property type="entry name" value="Lectin_C"/>
    <property type="match status" value="1"/>
</dbReference>
<organism evidence="2 3">
    <name type="scientific">Oryzias sinensis</name>
    <name type="common">Chinese medaka</name>
    <dbReference type="NCBI Taxonomy" id="183150"/>
    <lineage>
        <taxon>Eukaryota</taxon>
        <taxon>Metazoa</taxon>
        <taxon>Chordata</taxon>
        <taxon>Craniata</taxon>
        <taxon>Vertebrata</taxon>
        <taxon>Euteleostomi</taxon>
        <taxon>Actinopterygii</taxon>
        <taxon>Neopterygii</taxon>
        <taxon>Teleostei</taxon>
        <taxon>Neoteleostei</taxon>
        <taxon>Acanthomorphata</taxon>
        <taxon>Ovalentaria</taxon>
        <taxon>Atherinomorphae</taxon>
        <taxon>Beloniformes</taxon>
        <taxon>Adrianichthyidae</taxon>
        <taxon>Oryziinae</taxon>
        <taxon>Oryzias</taxon>
    </lineage>
</organism>
<dbReference type="SUPFAM" id="SSF56436">
    <property type="entry name" value="C-type lectin-like"/>
    <property type="match status" value="1"/>
</dbReference>
<dbReference type="PROSITE" id="PS50041">
    <property type="entry name" value="C_TYPE_LECTIN_2"/>
    <property type="match status" value="1"/>
</dbReference>
<dbReference type="PANTHER" id="PTHR22803">
    <property type="entry name" value="MANNOSE, PHOSPHOLIPASE, LECTIN RECEPTOR RELATED"/>
    <property type="match status" value="1"/>
</dbReference>
<reference evidence="2" key="1">
    <citation type="submission" date="2025-08" db="UniProtKB">
        <authorList>
            <consortium name="Ensembl"/>
        </authorList>
    </citation>
    <scope>IDENTIFICATION</scope>
</reference>
<dbReference type="InterPro" id="IPR001304">
    <property type="entry name" value="C-type_lectin-like"/>
</dbReference>
<protein>
    <recommendedName>
        <fullName evidence="1">C-type lectin domain-containing protein</fullName>
    </recommendedName>
</protein>
<dbReference type="SMART" id="SM00034">
    <property type="entry name" value="CLECT"/>
    <property type="match status" value="1"/>
</dbReference>
<keyword evidence="3" id="KW-1185">Reference proteome</keyword>
<feature type="domain" description="C-type lectin" evidence="1">
    <location>
        <begin position="45"/>
        <end position="160"/>
    </location>
</feature>